<gene>
    <name evidence="2" type="ORF">URODEC1_LOCUS60279</name>
</gene>
<keyword evidence="3" id="KW-1185">Reference proteome</keyword>
<evidence type="ECO:0008006" key="4">
    <source>
        <dbReference type="Google" id="ProtNLM"/>
    </source>
</evidence>
<name>A0ABC9B262_9POAL</name>
<reference evidence="2" key="1">
    <citation type="submission" date="2024-10" db="EMBL/GenBank/DDBJ databases">
        <authorList>
            <person name="Ryan C."/>
        </authorList>
    </citation>
    <scope>NUCLEOTIDE SEQUENCE [LARGE SCALE GENOMIC DNA]</scope>
</reference>
<sequence>MAPSGLNLSAVLLVVVIVMASACESSAASAAGTDIYDDCPSHLSANFKGAYFFNEASCQRTCIFESSFNFGGFCDWFQCYCQTRCSSSSSHQEALAAAAASAPT</sequence>
<organism evidence="2 3">
    <name type="scientific">Urochloa decumbens</name>
    <dbReference type="NCBI Taxonomy" id="240449"/>
    <lineage>
        <taxon>Eukaryota</taxon>
        <taxon>Viridiplantae</taxon>
        <taxon>Streptophyta</taxon>
        <taxon>Embryophyta</taxon>
        <taxon>Tracheophyta</taxon>
        <taxon>Spermatophyta</taxon>
        <taxon>Magnoliopsida</taxon>
        <taxon>Liliopsida</taxon>
        <taxon>Poales</taxon>
        <taxon>Poaceae</taxon>
        <taxon>PACMAD clade</taxon>
        <taxon>Panicoideae</taxon>
        <taxon>Panicodae</taxon>
        <taxon>Paniceae</taxon>
        <taxon>Melinidinae</taxon>
        <taxon>Urochloa</taxon>
    </lineage>
</organism>
<evidence type="ECO:0000313" key="3">
    <source>
        <dbReference type="Proteomes" id="UP001497457"/>
    </source>
</evidence>
<dbReference type="AlphaFoldDB" id="A0ABC9B262"/>
<protein>
    <recommendedName>
        <fullName evidence="4">Knottin scorpion toxin-like domain-containing protein</fullName>
    </recommendedName>
</protein>
<dbReference type="Proteomes" id="UP001497457">
    <property type="component" value="Chromosome 24b"/>
</dbReference>
<evidence type="ECO:0000313" key="2">
    <source>
        <dbReference type="EMBL" id="CAL4990500.1"/>
    </source>
</evidence>
<keyword evidence="1" id="KW-0732">Signal</keyword>
<proteinExistence type="predicted"/>
<dbReference type="EMBL" id="OZ075134">
    <property type="protein sequence ID" value="CAL4990500.1"/>
    <property type="molecule type" value="Genomic_DNA"/>
</dbReference>
<feature type="chain" id="PRO_5044776084" description="Knottin scorpion toxin-like domain-containing protein" evidence="1">
    <location>
        <begin position="23"/>
        <end position="104"/>
    </location>
</feature>
<feature type="signal peptide" evidence="1">
    <location>
        <begin position="1"/>
        <end position="22"/>
    </location>
</feature>
<accession>A0ABC9B262</accession>
<evidence type="ECO:0000256" key="1">
    <source>
        <dbReference type="SAM" id="SignalP"/>
    </source>
</evidence>